<dbReference type="STRING" id="299262.BWR18_10280"/>
<evidence type="ECO:0000256" key="3">
    <source>
        <dbReference type="ARBA" id="ARBA00023004"/>
    </source>
</evidence>
<dbReference type="OrthoDB" id="5514238at2"/>
<organism evidence="6 7">
    <name type="scientific">Tateyamaria omphalii</name>
    <dbReference type="NCBI Taxonomy" id="299262"/>
    <lineage>
        <taxon>Bacteria</taxon>
        <taxon>Pseudomonadati</taxon>
        <taxon>Pseudomonadota</taxon>
        <taxon>Alphaproteobacteria</taxon>
        <taxon>Rhodobacterales</taxon>
        <taxon>Roseobacteraceae</taxon>
        <taxon>Tateyamaria</taxon>
    </lineage>
</organism>
<dbReference type="GO" id="GO:0046872">
    <property type="term" value="F:metal ion binding"/>
    <property type="evidence" value="ECO:0007669"/>
    <property type="project" value="UniProtKB-KW"/>
</dbReference>
<dbReference type="PROSITE" id="PS51007">
    <property type="entry name" value="CYTC"/>
    <property type="match status" value="1"/>
</dbReference>
<dbReference type="InterPro" id="IPR036909">
    <property type="entry name" value="Cyt_c-like_dom_sf"/>
</dbReference>
<sequence length="139" mass="14481">MIPKDGLIPALLAVCLAAGCAPDLREPDVSAAHGERLYLQKCAVCHGNDGTGAGVASLGLGGPPPDLTRLAARNDGVFPETFVMSVIDGFNRRDHPSSAMPEFGNEDLGPMVQVEEDGLSTPIPSDLIALSAFLESIQQ</sequence>
<dbReference type="GO" id="GO:0009055">
    <property type="term" value="F:electron transfer activity"/>
    <property type="evidence" value="ECO:0007669"/>
    <property type="project" value="InterPro"/>
</dbReference>
<dbReference type="GO" id="GO:0020037">
    <property type="term" value="F:heme binding"/>
    <property type="evidence" value="ECO:0007669"/>
    <property type="project" value="InterPro"/>
</dbReference>
<dbReference type="Gene3D" id="1.10.760.10">
    <property type="entry name" value="Cytochrome c-like domain"/>
    <property type="match status" value="1"/>
</dbReference>
<gene>
    <name evidence="6" type="ORF">BWR18_10280</name>
</gene>
<dbReference type="PROSITE" id="PS51257">
    <property type="entry name" value="PROKAR_LIPOPROTEIN"/>
    <property type="match status" value="1"/>
</dbReference>
<reference evidence="6 7" key="1">
    <citation type="submission" date="2017-01" db="EMBL/GenBank/DDBJ databases">
        <title>Complete genome of Tateyamaria omphalii DOK1-4 isolated from seawater in Dokdo.</title>
        <authorList>
            <person name="Kim J.H."/>
            <person name="Chi W.-J."/>
        </authorList>
    </citation>
    <scope>NUCLEOTIDE SEQUENCE [LARGE SCALE GENOMIC DNA]</scope>
    <source>
        <strain evidence="6 7">DOK1-4</strain>
    </source>
</reference>
<accession>A0A1P8MVK0</accession>
<evidence type="ECO:0000313" key="7">
    <source>
        <dbReference type="Proteomes" id="UP000186336"/>
    </source>
</evidence>
<keyword evidence="2 4" id="KW-0479">Metal-binding</keyword>
<evidence type="ECO:0000259" key="5">
    <source>
        <dbReference type="PROSITE" id="PS51007"/>
    </source>
</evidence>
<keyword evidence="3 4" id="KW-0408">Iron</keyword>
<dbReference type="RefSeq" id="WP_076628003.1">
    <property type="nucleotide sequence ID" value="NZ_CP019312.1"/>
</dbReference>
<evidence type="ECO:0000256" key="4">
    <source>
        <dbReference type="PROSITE-ProRule" id="PRU00433"/>
    </source>
</evidence>
<dbReference type="InterPro" id="IPR009056">
    <property type="entry name" value="Cyt_c-like_dom"/>
</dbReference>
<name>A0A1P8MVK0_9RHOB</name>
<dbReference type="EMBL" id="CP019312">
    <property type="protein sequence ID" value="APX12023.1"/>
    <property type="molecule type" value="Genomic_DNA"/>
</dbReference>
<dbReference type="SUPFAM" id="SSF46626">
    <property type="entry name" value="Cytochrome c"/>
    <property type="match status" value="1"/>
</dbReference>
<evidence type="ECO:0000313" key="6">
    <source>
        <dbReference type="EMBL" id="APX12023.1"/>
    </source>
</evidence>
<dbReference type="KEGG" id="tom:BWR18_10280"/>
<protein>
    <recommendedName>
        <fullName evidence="5">Cytochrome c domain-containing protein</fullName>
    </recommendedName>
</protein>
<keyword evidence="1 4" id="KW-0349">Heme</keyword>
<dbReference type="AlphaFoldDB" id="A0A1P8MVK0"/>
<dbReference type="Proteomes" id="UP000186336">
    <property type="component" value="Chromosome"/>
</dbReference>
<evidence type="ECO:0000256" key="2">
    <source>
        <dbReference type="ARBA" id="ARBA00022723"/>
    </source>
</evidence>
<dbReference type="Pfam" id="PF13442">
    <property type="entry name" value="Cytochrome_CBB3"/>
    <property type="match status" value="1"/>
</dbReference>
<keyword evidence="7" id="KW-1185">Reference proteome</keyword>
<proteinExistence type="predicted"/>
<feature type="domain" description="Cytochrome c" evidence="5">
    <location>
        <begin position="29"/>
        <end position="138"/>
    </location>
</feature>
<evidence type="ECO:0000256" key="1">
    <source>
        <dbReference type="ARBA" id="ARBA00022617"/>
    </source>
</evidence>